<keyword evidence="2 11" id="KW-0028">Amino-acid biosynthesis</keyword>
<feature type="binding site" evidence="11">
    <location>
        <position position="277"/>
    </location>
    <ligand>
        <name>substrate</name>
    </ligand>
</feature>
<dbReference type="UniPathway" id="UPA00034">
    <property type="reaction ID" value="UER00027"/>
</dbReference>
<evidence type="ECO:0000256" key="8">
    <source>
        <dbReference type="ARBA" id="ARBA00060643"/>
    </source>
</evidence>
<feature type="binding site" evidence="11">
    <location>
        <position position="316"/>
    </location>
    <ligand>
        <name>substrate</name>
    </ligand>
</feature>
<feature type="modified residue" description="N6-(pyridoxal phosphate)lysine" evidence="11 12">
    <location>
        <position position="59"/>
    </location>
</feature>
<evidence type="ECO:0000256" key="12">
    <source>
        <dbReference type="PIRSR" id="PIRSR600183-50"/>
    </source>
</evidence>
<feature type="binding site" evidence="11">
    <location>
        <position position="344"/>
    </location>
    <ligand>
        <name>substrate</name>
    </ligand>
</feature>
<feature type="binding site" evidence="11">
    <location>
        <position position="234"/>
    </location>
    <ligand>
        <name>pyridoxal 5'-phosphate</name>
        <dbReference type="ChEBI" id="CHEBI:597326"/>
    </ligand>
</feature>
<comment type="cofactor">
    <cofactor evidence="1 11 12 13">
        <name>pyridoxal 5'-phosphate</name>
        <dbReference type="ChEBI" id="CHEBI:597326"/>
    </cofactor>
</comment>
<evidence type="ECO:0000256" key="6">
    <source>
        <dbReference type="ARBA" id="ARBA00023239"/>
    </source>
</evidence>
<dbReference type="Gene3D" id="3.20.20.10">
    <property type="entry name" value="Alanine racemase"/>
    <property type="match status" value="1"/>
</dbReference>
<dbReference type="InterPro" id="IPR029066">
    <property type="entry name" value="PLP-binding_barrel"/>
</dbReference>
<dbReference type="HAMAP" id="MF_02120">
    <property type="entry name" value="LysA"/>
    <property type="match status" value="1"/>
</dbReference>
<dbReference type="PANTHER" id="PTHR43727:SF2">
    <property type="entry name" value="GROUP IV DECARBOXYLASE"/>
    <property type="match status" value="1"/>
</dbReference>
<comment type="catalytic activity">
    <reaction evidence="7 11 13">
        <text>meso-2,6-diaminopimelate + H(+) = L-lysine + CO2</text>
        <dbReference type="Rhea" id="RHEA:15101"/>
        <dbReference type="ChEBI" id="CHEBI:15378"/>
        <dbReference type="ChEBI" id="CHEBI:16526"/>
        <dbReference type="ChEBI" id="CHEBI:32551"/>
        <dbReference type="ChEBI" id="CHEBI:57791"/>
        <dbReference type="EC" id="4.1.1.20"/>
    </reaction>
</comment>
<dbReference type="FunFam" id="2.40.37.10:FF:000003">
    <property type="entry name" value="Diaminopimelate decarboxylase"/>
    <property type="match status" value="1"/>
</dbReference>
<keyword evidence="3 11" id="KW-0210">Decarboxylase</keyword>
<dbReference type="GO" id="GO:0009089">
    <property type="term" value="P:lysine biosynthetic process via diaminopimelate"/>
    <property type="evidence" value="ECO:0007669"/>
    <property type="project" value="UniProtKB-UniRule"/>
</dbReference>
<keyword evidence="4 11" id="KW-0663">Pyridoxal phosphate</keyword>
<name>A0A520KV61_9EURY</name>
<proteinExistence type="inferred from homology"/>
<dbReference type="NCBIfam" id="TIGR01048">
    <property type="entry name" value="lysA"/>
    <property type="match status" value="1"/>
</dbReference>
<dbReference type="PRINTS" id="PR01181">
    <property type="entry name" value="DAPDCRBXLASE"/>
</dbReference>
<dbReference type="GO" id="GO:0008836">
    <property type="term" value="F:diaminopimelate decarboxylase activity"/>
    <property type="evidence" value="ECO:0007669"/>
    <property type="project" value="UniProtKB-UniRule"/>
</dbReference>
<dbReference type="InterPro" id="IPR000183">
    <property type="entry name" value="Orn/DAP/Arg_de-COase"/>
</dbReference>
<evidence type="ECO:0000256" key="2">
    <source>
        <dbReference type="ARBA" id="ARBA00022605"/>
    </source>
</evidence>
<evidence type="ECO:0000256" key="13">
    <source>
        <dbReference type="RuleBase" id="RU003738"/>
    </source>
</evidence>
<evidence type="ECO:0000256" key="9">
    <source>
        <dbReference type="ARBA" id="ARBA00060983"/>
    </source>
</evidence>
<dbReference type="InterPro" id="IPR002986">
    <property type="entry name" value="DAP_deCOOHase_LysA"/>
</dbReference>
<dbReference type="Gene3D" id="2.40.37.10">
    <property type="entry name" value="Lyase, Ornithine Decarboxylase, Chain A, domain 1"/>
    <property type="match status" value="1"/>
</dbReference>
<evidence type="ECO:0000256" key="3">
    <source>
        <dbReference type="ARBA" id="ARBA00022793"/>
    </source>
</evidence>
<dbReference type="InterPro" id="IPR022644">
    <property type="entry name" value="De-COase2_N"/>
</dbReference>
<feature type="active site" description="Proton donor" evidence="12">
    <location>
        <position position="343"/>
    </location>
</feature>
<dbReference type="GO" id="GO:0030170">
    <property type="term" value="F:pyridoxal phosphate binding"/>
    <property type="evidence" value="ECO:0007669"/>
    <property type="project" value="UniProtKB-UniRule"/>
</dbReference>
<evidence type="ECO:0000313" key="15">
    <source>
        <dbReference type="EMBL" id="RZN67475.1"/>
    </source>
</evidence>
<gene>
    <name evidence="11 15" type="primary">lysA</name>
    <name evidence="15" type="ORF">EF807_07570</name>
</gene>
<feature type="domain" description="Orn/DAP/Arg decarboxylase 2 N-terminal" evidence="14">
    <location>
        <begin position="36"/>
        <end position="281"/>
    </location>
</feature>
<feature type="binding site" evidence="11">
    <location>
        <position position="312"/>
    </location>
    <ligand>
        <name>substrate</name>
    </ligand>
</feature>
<reference evidence="15 16" key="1">
    <citation type="journal article" date="2019" name="Nat. Microbiol.">
        <title>Wide diversity of methane and short-chain alkane metabolisms in uncultured archaea.</title>
        <authorList>
            <person name="Borrel G."/>
            <person name="Adam P.S."/>
            <person name="McKay L.J."/>
            <person name="Chen L.X."/>
            <person name="Sierra-Garcia I.N."/>
            <person name="Sieber C.M."/>
            <person name="Letourneur Q."/>
            <person name="Ghozlane A."/>
            <person name="Andersen G.L."/>
            <person name="Li W.J."/>
            <person name="Hallam S.J."/>
            <person name="Muyzer G."/>
            <person name="de Oliveira V.M."/>
            <person name="Inskeep W.P."/>
            <person name="Banfield J.F."/>
            <person name="Gribaldo S."/>
        </authorList>
    </citation>
    <scope>NUCLEOTIDE SEQUENCE [LARGE SCALE GENOMIC DNA]</scope>
    <source>
        <strain evidence="15">NM1b</strain>
    </source>
</reference>
<dbReference type="SUPFAM" id="SSF51419">
    <property type="entry name" value="PLP-binding barrel"/>
    <property type="match status" value="1"/>
</dbReference>
<dbReference type="PRINTS" id="PR01179">
    <property type="entry name" value="ODADCRBXLASE"/>
</dbReference>
<comment type="similarity">
    <text evidence="9 11">Belongs to the Orn/Lys/Arg decarboxylase class-II family. LysA subfamily.</text>
</comment>
<feature type="binding site" evidence="11">
    <location>
        <position position="372"/>
    </location>
    <ligand>
        <name>substrate</name>
    </ligand>
</feature>
<feature type="binding site" evidence="11">
    <location>
        <begin position="274"/>
        <end position="277"/>
    </location>
    <ligand>
        <name>pyridoxal 5'-phosphate</name>
        <dbReference type="ChEBI" id="CHEBI:597326"/>
    </ligand>
</feature>
<comment type="pathway">
    <text evidence="8 11 13">Amino-acid biosynthesis; L-lysine biosynthesis via DAP pathway; L-lysine from DL-2,6-diaminopimelate: step 1/1.</text>
</comment>
<dbReference type="InterPro" id="IPR022657">
    <property type="entry name" value="De-COase2_CS"/>
</dbReference>
<feature type="binding site" evidence="11">
    <location>
        <position position="372"/>
    </location>
    <ligand>
        <name>pyridoxal 5'-phosphate</name>
        <dbReference type="ChEBI" id="CHEBI:597326"/>
    </ligand>
</feature>
<sequence>MKEHFKLEDGHLSIGGVDTVKLAEKYGTPLYVTDEKRIRERAKEFKRAFPSAELLYAAKANWNIAILRIMAEEGFGADVFSDGELYAALLAGIQKEKILFNGNSKSPRELKMALEAGVKISIDSEDELIALAEMADKEIEVSFRVNPNISVKTHPKIATGLRESKFGIPAEEVVSIYEKAMKLDNIKPIGIHCHIGSQILDISPYKETMERMMDLVEELTEIGIDIKFVDVGGGLGISYSGEEERKPSDLTSLILPIFERRCEEIGIKPILVLEPGRYLVSDSTLLLTRVNFVKRAFKNFVAVDAGFNVLIRPAMYEAYHEIVIANKMNEEVEETYTVVGPICETGDILGRDRRLPKVKRGDLVAIFDTGAYGFSMSSQYNGRPRPAEILVNDGEDEVIRYGEEYSDLIVKMNLPARLM</sequence>
<dbReference type="EMBL" id="RXIL01000136">
    <property type="protein sequence ID" value="RZN67475.1"/>
    <property type="molecule type" value="Genomic_DNA"/>
</dbReference>
<evidence type="ECO:0000256" key="10">
    <source>
        <dbReference type="ARBA" id="ARBA00066427"/>
    </source>
</evidence>
<dbReference type="Proteomes" id="UP000320766">
    <property type="component" value="Unassembled WGS sequence"/>
</dbReference>
<accession>A0A520KV61</accession>
<dbReference type="FunFam" id="3.20.20.10:FF:000003">
    <property type="entry name" value="Diaminopimelate decarboxylase"/>
    <property type="match status" value="1"/>
</dbReference>
<dbReference type="PROSITE" id="PS00879">
    <property type="entry name" value="ODR_DC_2_2"/>
    <property type="match status" value="1"/>
</dbReference>
<dbReference type="PANTHER" id="PTHR43727">
    <property type="entry name" value="DIAMINOPIMELATE DECARBOXYLASE"/>
    <property type="match status" value="1"/>
</dbReference>
<evidence type="ECO:0000256" key="7">
    <source>
        <dbReference type="ARBA" id="ARBA00050464"/>
    </source>
</evidence>
<evidence type="ECO:0000256" key="5">
    <source>
        <dbReference type="ARBA" id="ARBA00023154"/>
    </source>
</evidence>
<comment type="caution">
    <text evidence="15">The sequence shown here is derived from an EMBL/GenBank/DDBJ whole genome shotgun (WGS) entry which is preliminary data.</text>
</comment>
<evidence type="ECO:0000256" key="11">
    <source>
        <dbReference type="HAMAP-Rule" id="MF_02120"/>
    </source>
</evidence>
<dbReference type="CDD" id="cd06828">
    <property type="entry name" value="PLPDE_III_DapDC"/>
    <property type="match status" value="1"/>
</dbReference>
<dbReference type="InterPro" id="IPR009006">
    <property type="entry name" value="Ala_racemase/Decarboxylase_C"/>
</dbReference>
<dbReference type="SUPFAM" id="SSF50621">
    <property type="entry name" value="Alanine racemase C-terminal domain-like"/>
    <property type="match status" value="1"/>
</dbReference>
<dbReference type="EC" id="4.1.1.20" evidence="10 11"/>
<dbReference type="InterPro" id="IPR022653">
    <property type="entry name" value="De-COase2_pyr-phos_BS"/>
</dbReference>
<dbReference type="PROSITE" id="PS00878">
    <property type="entry name" value="ODR_DC_2_1"/>
    <property type="match status" value="1"/>
</dbReference>
<organism evidence="15 16">
    <name type="scientific">Candidatus Methanolliviera hydrocarbonicum</name>
    <dbReference type="NCBI Taxonomy" id="2491085"/>
    <lineage>
        <taxon>Archaea</taxon>
        <taxon>Methanobacteriati</taxon>
        <taxon>Methanobacteriota</taxon>
        <taxon>Candidatus Methanoliparia</taxon>
        <taxon>Candidatus Methanoliparales</taxon>
        <taxon>Candidatus Methanollivieraceae</taxon>
        <taxon>Candidatus Methanolliviera</taxon>
    </lineage>
</organism>
<dbReference type="AlphaFoldDB" id="A0A520KV61"/>
<protein>
    <recommendedName>
        <fullName evidence="10 11">Diaminopimelate decarboxylase</fullName>
        <shortName evidence="11">DAP decarboxylase</shortName>
        <shortName evidence="11">DAPDC</shortName>
        <ecNumber evidence="10 11">4.1.1.20</ecNumber>
    </recommendedName>
</protein>
<evidence type="ECO:0000259" key="14">
    <source>
        <dbReference type="Pfam" id="PF02784"/>
    </source>
</evidence>
<evidence type="ECO:0000256" key="1">
    <source>
        <dbReference type="ARBA" id="ARBA00001933"/>
    </source>
</evidence>
<comment type="subunit">
    <text evidence="11">Homodimer.</text>
</comment>
<keyword evidence="6 11" id="KW-0456">Lyase</keyword>
<dbReference type="Pfam" id="PF02784">
    <property type="entry name" value="Orn_Arg_deC_N"/>
    <property type="match status" value="1"/>
</dbReference>
<evidence type="ECO:0000256" key="4">
    <source>
        <dbReference type="ARBA" id="ARBA00022898"/>
    </source>
</evidence>
<comment type="function">
    <text evidence="11">Specifically catalyzes the decarboxylation of meso-diaminopimelate (meso-DAP) to L-lysine.</text>
</comment>
<evidence type="ECO:0000313" key="16">
    <source>
        <dbReference type="Proteomes" id="UP000320766"/>
    </source>
</evidence>
<keyword evidence="5 11" id="KW-0457">Lysine biosynthesis</keyword>